<keyword evidence="1" id="KW-0812">Transmembrane</keyword>
<feature type="transmembrane region" description="Helical" evidence="1">
    <location>
        <begin position="238"/>
        <end position="258"/>
    </location>
</feature>
<feature type="transmembrane region" description="Helical" evidence="1">
    <location>
        <begin position="72"/>
        <end position="93"/>
    </location>
</feature>
<dbReference type="EMBL" id="JAPDFR010000004">
    <property type="protein sequence ID" value="KAK0387072.1"/>
    <property type="molecule type" value="Genomic_DNA"/>
</dbReference>
<evidence type="ECO:0000256" key="1">
    <source>
        <dbReference type="SAM" id="Phobius"/>
    </source>
</evidence>
<proteinExistence type="predicted"/>
<dbReference type="GO" id="GO:0016020">
    <property type="term" value="C:membrane"/>
    <property type="evidence" value="ECO:0007669"/>
    <property type="project" value="TreeGrafter"/>
</dbReference>
<dbReference type="PANTHER" id="PTHR12242">
    <property type="entry name" value="OS02G0130600 PROTEIN-RELATED"/>
    <property type="match status" value="1"/>
</dbReference>
<feature type="transmembrane region" description="Helical" evidence="1">
    <location>
        <begin position="205"/>
        <end position="226"/>
    </location>
</feature>
<organism evidence="2 3">
    <name type="scientific">Sarocladium strictum</name>
    <name type="common">Black bundle disease fungus</name>
    <name type="synonym">Acremonium strictum</name>
    <dbReference type="NCBI Taxonomy" id="5046"/>
    <lineage>
        <taxon>Eukaryota</taxon>
        <taxon>Fungi</taxon>
        <taxon>Dikarya</taxon>
        <taxon>Ascomycota</taxon>
        <taxon>Pezizomycotina</taxon>
        <taxon>Sordariomycetes</taxon>
        <taxon>Hypocreomycetidae</taxon>
        <taxon>Hypocreales</taxon>
        <taxon>Sarocladiaceae</taxon>
        <taxon>Sarocladium</taxon>
    </lineage>
</organism>
<feature type="transmembrane region" description="Helical" evidence="1">
    <location>
        <begin position="40"/>
        <end position="60"/>
    </location>
</feature>
<evidence type="ECO:0000313" key="2">
    <source>
        <dbReference type="EMBL" id="KAK0387072.1"/>
    </source>
</evidence>
<accession>A0AA39GJ91</accession>
<reference evidence="2" key="1">
    <citation type="submission" date="2022-10" db="EMBL/GenBank/DDBJ databases">
        <title>Determination and structural analysis of whole genome sequence of Sarocladium strictum F4-1.</title>
        <authorList>
            <person name="Hu L."/>
            <person name="Jiang Y."/>
        </authorList>
    </citation>
    <scope>NUCLEOTIDE SEQUENCE</scope>
    <source>
        <strain evidence="2">F4-1</strain>
    </source>
</reference>
<dbReference type="AlphaFoldDB" id="A0AA39GJ91"/>
<sequence>MDTTPLLAAAGGLPGPNTIQDHPAFLRASHSPWRFIPQNILVILRGMVLAYLIAIGVMGSHYKLGLESDHPVWRFFFDFSVISFTFVAVYHIITFSWTFTHLYYPNPEDNEGGIEGVIVRLMSLPRNMGSLRKQFHFTMFYTLTTVFAFMNSTIYWFITRAHSLDDDSGNAPDDGDAGGEMLRGGRGNIGAPFSDLFGEGWYKPFVIFNFYAVTSGIMVYEILFLNSIRRPFAIGSHLLGLVLSSGAYLGWAALGKYLTGWDAFFWLDKEEVGSEEAVTVYCMGFVLLAPLMYILMQGFVAVREGLTSWTESRGETSSTEALEE</sequence>
<dbReference type="PANTHER" id="PTHR12242:SF1">
    <property type="entry name" value="MYND-TYPE DOMAIN-CONTAINING PROTEIN"/>
    <property type="match status" value="1"/>
</dbReference>
<feature type="transmembrane region" description="Helical" evidence="1">
    <location>
        <begin position="278"/>
        <end position="296"/>
    </location>
</feature>
<evidence type="ECO:0000313" key="3">
    <source>
        <dbReference type="Proteomes" id="UP001175261"/>
    </source>
</evidence>
<name>A0AA39GJ91_SARSR</name>
<keyword evidence="1" id="KW-0472">Membrane</keyword>
<keyword evidence="3" id="KW-1185">Reference proteome</keyword>
<gene>
    <name evidence="2" type="ORF">NLU13_5385</name>
</gene>
<keyword evidence="1" id="KW-1133">Transmembrane helix</keyword>
<comment type="caution">
    <text evidence="2">The sequence shown here is derived from an EMBL/GenBank/DDBJ whole genome shotgun (WGS) entry which is preliminary data.</text>
</comment>
<protein>
    <submittedName>
        <fullName evidence="2">Uncharacterized protein</fullName>
    </submittedName>
</protein>
<feature type="transmembrane region" description="Helical" evidence="1">
    <location>
        <begin position="135"/>
        <end position="158"/>
    </location>
</feature>
<dbReference type="Proteomes" id="UP001175261">
    <property type="component" value="Unassembled WGS sequence"/>
</dbReference>